<sequence>MGQRRSPSPTSSDAAMSVLTSIQGIKALAADKRPRKKNKRPSKRFLWQEDLHLRFVAAIFDRK</sequence>
<dbReference type="Proteomes" id="UP000704712">
    <property type="component" value="Unassembled WGS sequence"/>
</dbReference>
<accession>A0A8S9V406</accession>
<dbReference type="EMBL" id="JAACNO010000673">
    <property type="protein sequence ID" value="KAF4145939.1"/>
    <property type="molecule type" value="Genomic_DNA"/>
</dbReference>
<organism evidence="1 2">
    <name type="scientific">Phytophthora infestans</name>
    <name type="common">Potato late blight agent</name>
    <name type="synonym">Botrytis infestans</name>
    <dbReference type="NCBI Taxonomy" id="4787"/>
    <lineage>
        <taxon>Eukaryota</taxon>
        <taxon>Sar</taxon>
        <taxon>Stramenopiles</taxon>
        <taxon>Oomycota</taxon>
        <taxon>Peronosporomycetes</taxon>
        <taxon>Peronosporales</taxon>
        <taxon>Peronosporaceae</taxon>
        <taxon>Phytophthora</taxon>
    </lineage>
</organism>
<name>A0A8S9V406_PHYIN</name>
<dbReference type="AlphaFoldDB" id="A0A8S9V406"/>
<proteinExistence type="predicted"/>
<reference evidence="1" key="1">
    <citation type="submission" date="2020-03" db="EMBL/GenBank/DDBJ databases">
        <title>Hybrid Assembly of Korean Phytophthora infestans isolates.</title>
        <authorList>
            <person name="Prokchorchik M."/>
            <person name="Lee Y."/>
            <person name="Seo J."/>
            <person name="Cho J.-H."/>
            <person name="Park Y.-E."/>
            <person name="Jang D.-C."/>
            <person name="Im J.-S."/>
            <person name="Choi J.-G."/>
            <person name="Park H.-J."/>
            <person name="Lee G.-B."/>
            <person name="Lee Y.-G."/>
            <person name="Hong S.-Y."/>
            <person name="Cho K."/>
            <person name="Sohn K.H."/>
        </authorList>
    </citation>
    <scope>NUCLEOTIDE SEQUENCE</scope>
    <source>
        <strain evidence="1">KR_2_A2</strain>
    </source>
</reference>
<comment type="caution">
    <text evidence="1">The sequence shown here is derived from an EMBL/GenBank/DDBJ whole genome shotgun (WGS) entry which is preliminary data.</text>
</comment>
<evidence type="ECO:0000313" key="1">
    <source>
        <dbReference type="EMBL" id="KAF4145939.1"/>
    </source>
</evidence>
<gene>
    <name evidence="1" type="ORF">GN958_ATG04893</name>
</gene>
<protein>
    <submittedName>
        <fullName evidence="1">Uncharacterized protein</fullName>
    </submittedName>
</protein>
<evidence type="ECO:0000313" key="2">
    <source>
        <dbReference type="Proteomes" id="UP000704712"/>
    </source>
</evidence>